<dbReference type="Gene3D" id="2.30.30.40">
    <property type="entry name" value="SH3 Domains"/>
    <property type="match status" value="3"/>
</dbReference>
<dbReference type="CDD" id="cd11773">
    <property type="entry name" value="SH3_Sla1p_1"/>
    <property type="match status" value="1"/>
</dbReference>
<evidence type="ECO:0000256" key="1">
    <source>
        <dbReference type="ARBA" id="ARBA00004125"/>
    </source>
</evidence>
<dbReference type="OrthoDB" id="5971719at2759"/>
<dbReference type="Gene3D" id="2.30.30.700">
    <property type="entry name" value="SLA1 homology domain 1"/>
    <property type="match status" value="1"/>
</dbReference>
<dbReference type="Gene3D" id="1.10.150.50">
    <property type="entry name" value="Transcription Factor, Ets-1"/>
    <property type="match status" value="1"/>
</dbReference>
<dbReference type="PANTHER" id="PTHR15735:SF21">
    <property type="entry name" value="PROTEIN NERVOUS WRECK"/>
    <property type="match status" value="1"/>
</dbReference>
<feature type="compositionally biased region" description="Polar residues" evidence="12">
    <location>
        <begin position="958"/>
        <end position="974"/>
    </location>
</feature>
<dbReference type="Pfam" id="PF03983">
    <property type="entry name" value="SHD1"/>
    <property type="match status" value="1"/>
</dbReference>
<keyword evidence="9" id="KW-0009">Actin-binding</keyword>
<feature type="compositionally biased region" description="Low complexity" evidence="12">
    <location>
        <begin position="755"/>
        <end position="765"/>
    </location>
</feature>
<dbReference type="GO" id="GO:0006897">
    <property type="term" value="P:endocytosis"/>
    <property type="evidence" value="ECO:0007669"/>
    <property type="project" value="UniProtKB-KW"/>
</dbReference>
<feature type="region of interest" description="Disordered" evidence="12">
    <location>
        <begin position="258"/>
        <end position="281"/>
    </location>
</feature>
<feature type="region of interest" description="Disordered" evidence="12">
    <location>
        <begin position="377"/>
        <end position="465"/>
    </location>
</feature>
<dbReference type="InterPro" id="IPR007131">
    <property type="entry name" value="SHD1"/>
</dbReference>
<evidence type="ECO:0000256" key="6">
    <source>
        <dbReference type="ARBA" id="ARBA00022443"/>
    </source>
</evidence>
<organism evidence="14">
    <name type="scientific">Absidia glauca</name>
    <name type="common">Pin mould</name>
    <dbReference type="NCBI Taxonomy" id="4829"/>
    <lineage>
        <taxon>Eukaryota</taxon>
        <taxon>Fungi</taxon>
        <taxon>Fungi incertae sedis</taxon>
        <taxon>Mucoromycota</taxon>
        <taxon>Mucoromycotina</taxon>
        <taxon>Mucoromycetes</taxon>
        <taxon>Mucorales</taxon>
        <taxon>Cunninghamellaceae</taxon>
        <taxon>Absidia</taxon>
    </lineage>
</organism>
<dbReference type="GO" id="GO:0042802">
    <property type="term" value="F:identical protein binding"/>
    <property type="evidence" value="ECO:0007669"/>
    <property type="project" value="InterPro"/>
</dbReference>
<dbReference type="Proteomes" id="UP000078561">
    <property type="component" value="Unassembled WGS sequence"/>
</dbReference>
<dbReference type="FunCoup" id="A0A163JD18">
    <property type="interactions" value="259"/>
</dbReference>
<dbReference type="GO" id="GO:0010008">
    <property type="term" value="C:endosome membrane"/>
    <property type="evidence" value="ECO:0007669"/>
    <property type="project" value="UniProtKB-SubCell"/>
</dbReference>
<feature type="compositionally biased region" description="Low complexity" evidence="12">
    <location>
        <begin position="264"/>
        <end position="281"/>
    </location>
</feature>
<feature type="compositionally biased region" description="Basic and acidic residues" evidence="12">
    <location>
        <begin position="417"/>
        <end position="432"/>
    </location>
</feature>
<evidence type="ECO:0000256" key="2">
    <source>
        <dbReference type="ARBA" id="ARBA00004134"/>
    </source>
</evidence>
<evidence type="ECO:0000313" key="15">
    <source>
        <dbReference type="Proteomes" id="UP000078561"/>
    </source>
</evidence>
<dbReference type="EMBL" id="LT552122">
    <property type="protein sequence ID" value="SAL98514.1"/>
    <property type="molecule type" value="Genomic_DNA"/>
</dbReference>
<keyword evidence="7" id="KW-0254">Endocytosis</keyword>
<keyword evidence="10" id="KW-0963">Cytoplasm</keyword>
<feature type="compositionally biased region" description="Polar residues" evidence="12">
    <location>
        <begin position="699"/>
        <end position="711"/>
    </location>
</feature>
<feature type="region of interest" description="Disordered" evidence="12">
    <location>
        <begin position="517"/>
        <end position="545"/>
    </location>
</feature>
<evidence type="ECO:0000256" key="3">
    <source>
        <dbReference type="ARBA" id="ARBA00004413"/>
    </source>
</evidence>
<dbReference type="Pfam" id="PF24081">
    <property type="entry name" value="PH_SLA1"/>
    <property type="match status" value="1"/>
</dbReference>
<gene>
    <name evidence="14" type="primary">ABSGL_04055.1 scaffold 4806</name>
</gene>
<evidence type="ECO:0000256" key="7">
    <source>
        <dbReference type="ARBA" id="ARBA00022583"/>
    </source>
</evidence>
<evidence type="ECO:0000256" key="9">
    <source>
        <dbReference type="ARBA" id="ARBA00023203"/>
    </source>
</evidence>
<keyword evidence="8" id="KW-0967">Endosome</keyword>
<dbReference type="PRINTS" id="PR00452">
    <property type="entry name" value="SH3DOMAIN"/>
</dbReference>
<evidence type="ECO:0000256" key="5">
    <source>
        <dbReference type="ARBA" id="ARBA00020357"/>
    </source>
</evidence>
<name>A0A163JD18_ABSGL</name>
<dbReference type="GO" id="GO:0043130">
    <property type="term" value="F:ubiquitin binding"/>
    <property type="evidence" value="ECO:0007669"/>
    <property type="project" value="InterPro"/>
</dbReference>
<dbReference type="InterPro" id="IPR013761">
    <property type="entry name" value="SAM/pointed_sf"/>
</dbReference>
<feature type="domain" description="SH3" evidence="13">
    <location>
        <begin position="67"/>
        <end position="127"/>
    </location>
</feature>
<dbReference type="GO" id="GO:0003779">
    <property type="term" value="F:actin binding"/>
    <property type="evidence" value="ECO:0007669"/>
    <property type="project" value="UniProtKB-KW"/>
</dbReference>
<dbReference type="SUPFAM" id="SSF50044">
    <property type="entry name" value="SH3-domain"/>
    <property type="match status" value="3"/>
</dbReference>
<comment type="similarity">
    <text evidence="4">Belongs to the SLA1 family.</text>
</comment>
<proteinExistence type="inferred from homology"/>
<accession>A0A163JD18</accession>
<dbReference type="CDD" id="cd00174">
    <property type="entry name" value="SH3"/>
    <property type="match status" value="1"/>
</dbReference>
<dbReference type="GO" id="GO:0005886">
    <property type="term" value="C:plasma membrane"/>
    <property type="evidence" value="ECO:0007669"/>
    <property type="project" value="UniProtKB-SubCell"/>
</dbReference>
<dbReference type="InterPro" id="IPR036028">
    <property type="entry name" value="SH3-like_dom_sf"/>
</dbReference>
<feature type="compositionally biased region" description="Low complexity" evidence="12">
    <location>
        <begin position="989"/>
        <end position="998"/>
    </location>
</feature>
<dbReference type="PROSITE" id="PS50002">
    <property type="entry name" value="SH3"/>
    <property type="match status" value="3"/>
</dbReference>
<dbReference type="InParanoid" id="A0A163JD18"/>
<dbReference type="PANTHER" id="PTHR15735">
    <property type="entry name" value="FCH AND DOUBLE SH3 DOMAINS PROTEIN"/>
    <property type="match status" value="1"/>
</dbReference>
<feature type="compositionally biased region" description="Polar residues" evidence="12">
    <location>
        <begin position="517"/>
        <end position="527"/>
    </location>
</feature>
<evidence type="ECO:0000259" key="13">
    <source>
        <dbReference type="PROSITE" id="PS50002"/>
    </source>
</evidence>
<evidence type="ECO:0000256" key="10">
    <source>
        <dbReference type="ARBA" id="ARBA00023212"/>
    </source>
</evidence>
<feature type="domain" description="SH3" evidence="13">
    <location>
        <begin position="2"/>
        <end position="61"/>
    </location>
</feature>
<feature type="compositionally biased region" description="Polar residues" evidence="12">
    <location>
        <begin position="806"/>
        <end position="834"/>
    </location>
</feature>
<dbReference type="GO" id="GO:0030479">
    <property type="term" value="C:actin cortical patch"/>
    <property type="evidence" value="ECO:0007669"/>
    <property type="project" value="UniProtKB-SubCell"/>
</dbReference>
<evidence type="ECO:0000256" key="4">
    <source>
        <dbReference type="ARBA" id="ARBA00007948"/>
    </source>
</evidence>
<sequence>MKYLQVCQALYDYEARTTDEISIKESDTLYILAKEDDDWWKAELKQASTDGPATIGLVPATYMDEVSPIGKVRAEYDYDAQQEEELSFREGQTMWLLECDDPDWYLVKLDNGDIGLSPANYVHAVDQNQPPPPTTPSSTAVAPPMHTKQHTNNNDDEAQSWTVHEYDASKKKKKKGKGSLMVGNAMLCYGSETDKASPVQQYPILSVTKYLFDGKNIHIEAEDPNPAVLDLQASSKSEAKAILVKITESRKAAQAAGTHVSAMATPSSTTTTNNTPPITTASEPRWAISLYTFDAEGGEELSITENQQVLVTDYDRDDGWWRVETTDGVSGVIPSSFVQFYDNNDNAVSHPTIGQGSEDVDSAAHDEVETYMLAKERQQQENLRQQQQRKVDQQRRDDEERERRRKVQEAAQLAEMTRQRQAEEDRRRRESIPRSSPSSRSTGGGSSSARQDLPKPDPDRLRTWTDRSGTFKVEAQFLAYIDGKLRLHKANGVKIDVPLKKMSAEDIRWVERRTDQPLGSTMNNTAEKTPEMPPRPNPTAVSESAATTRAKNSNWDWFDWLMTIGIPMQEALVYSSAFKADNLDDSDLTRLTHKQMKMLGMKEKHVQRMERYIDTGVVEPHSDDEVAPPPQTGLDGSKQIETDEEMARRLQKAWNDGTGKTDPPSSRPNPSVSAAKEPHPDLLEFLGSDFTSTSTSTSNNKQLQQPDTSNDLIGFGDDAWAPRPSKETGGSHPQPLLQPQQAPPPQNASDTAWLPSPINSNTSPPTSVPGFQQQPVSMQQATSMPPQHQRQQTPSKTIDPGLLRYQNPSSSPNGSTQQLNNSSTRPSLKQLSQQEELRKYQQQQRQQSLLEQQQQIIMQQQQHIQQQQIQQQQIQLQQQQLQQFPIATGYQQPNSGLVLYNNGFPAAAQQQLSQPQMTGYAPTGTMAGLSSAAGQPMLYQPQPPLQPQATGRHWHASTPANPFGSPTTLHSPQMTGAPFSDPSAFSQSPNQQPPGYLQQLQPQMTGIQQTELSGARDKYAAFRTPSADVFTPSGSMQYGHQG</sequence>
<keyword evidence="6 11" id="KW-0728">SH3 domain</keyword>
<feature type="region of interest" description="Disordered" evidence="12">
    <location>
        <begin position="654"/>
        <end position="840"/>
    </location>
</feature>
<feature type="region of interest" description="Disordered" evidence="12">
    <location>
        <begin position="618"/>
        <end position="639"/>
    </location>
</feature>
<feature type="compositionally biased region" description="Basic and acidic residues" evidence="12">
    <location>
        <begin position="452"/>
        <end position="465"/>
    </location>
</feature>
<dbReference type="SMART" id="SM00326">
    <property type="entry name" value="SH3"/>
    <property type="match status" value="3"/>
</dbReference>
<dbReference type="Pfam" id="PF00018">
    <property type="entry name" value="SH3_1"/>
    <property type="match status" value="3"/>
</dbReference>
<keyword evidence="15" id="KW-1185">Reference proteome</keyword>
<feature type="compositionally biased region" description="Polar residues" evidence="12">
    <location>
        <begin position="769"/>
        <end position="796"/>
    </location>
</feature>
<feature type="domain" description="SH3" evidence="13">
    <location>
        <begin position="282"/>
        <end position="343"/>
    </location>
</feature>
<comment type="subcellular location">
    <subcellularLocation>
        <location evidence="3">Cell membrane</location>
        <topology evidence="3">Peripheral membrane protein</topology>
        <orientation evidence="3">Cytoplasmic side</orientation>
    </subcellularLocation>
    <subcellularLocation>
        <location evidence="2">Cytoplasm</location>
        <location evidence="2">Cytoskeleton</location>
        <location evidence="2">Actin patch</location>
    </subcellularLocation>
    <subcellularLocation>
        <location evidence="1">Endosome membrane</location>
        <topology evidence="1">Peripheral membrane protein</topology>
        <orientation evidence="1">Cytoplasmic side</orientation>
    </subcellularLocation>
</comment>
<feature type="region of interest" description="Disordered" evidence="12">
    <location>
        <begin position="934"/>
        <end position="998"/>
    </location>
</feature>
<feature type="compositionally biased region" description="Basic and acidic residues" evidence="12">
    <location>
        <begin position="389"/>
        <end position="402"/>
    </location>
</feature>
<evidence type="ECO:0000256" key="11">
    <source>
        <dbReference type="PROSITE-ProRule" id="PRU00192"/>
    </source>
</evidence>
<dbReference type="InterPro" id="IPR001452">
    <property type="entry name" value="SH3_domain"/>
</dbReference>
<dbReference type="InterPro" id="IPR056996">
    <property type="entry name" value="PH_SLA1"/>
</dbReference>
<dbReference type="OMA" id="MTIGIPM"/>
<dbReference type="AlphaFoldDB" id="A0A163JD18"/>
<protein>
    <recommendedName>
        <fullName evidence="5">Actin cytoskeleton-regulatory complex protein SLA1</fullName>
    </recommendedName>
</protein>
<evidence type="ECO:0000256" key="12">
    <source>
        <dbReference type="SAM" id="MobiDB-lite"/>
    </source>
</evidence>
<dbReference type="GO" id="GO:0030674">
    <property type="term" value="F:protein-macromolecule adaptor activity"/>
    <property type="evidence" value="ECO:0007669"/>
    <property type="project" value="InterPro"/>
</dbReference>
<dbReference type="STRING" id="4829.A0A163JD18"/>
<dbReference type="InterPro" id="IPR035800">
    <property type="entry name" value="Sla1_SH3_1"/>
</dbReference>
<keyword evidence="10" id="KW-0206">Cytoskeleton</keyword>
<evidence type="ECO:0000256" key="8">
    <source>
        <dbReference type="ARBA" id="ARBA00022753"/>
    </source>
</evidence>
<reference evidence="14" key="1">
    <citation type="submission" date="2016-04" db="EMBL/GenBank/DDBJ databases">
        <authorList>
            <person name="Evans L.H."/>
            <person name="Alamgir A."/>
            <person name="Owens N."/>
            <person name="Weber N.D."/>
            <person name="Virtaneva K."/>
            <person name="Barbian K."/>
            <person name="Babar A."/>
            <person name="Rosenke K."/>
        </authorList>
    </citation>
    <scope>NUCLEOTIDE SEQUENCE [LARGE SCALE GENOMIC DNA]</scope>
    <source>
        <strain evidence="14">CBS 101.48</strain>
    </source>
</reference>
<evidence type="ECO:0000313" key="14">
    <source>
        <dbReference type="EMBL" id="SAL98514.1"/>
    </source>
</evidence>
<feature type="region of interest" description="Disordered" evidence="12">
    <location>
        <begin position="126"/>
        <end position="159"/>
    </location>
</feature>